<reference evidence="2 3" key="1">
    <citation type="submission" date="2019-08" db="EMBL/GenBank/DDBJ databases">
        <title>Bacillus genomes from the desert of Cuatro Cienegas, Coahuila.</title>
        <authorList>
            <person name="Olmedo-Alvarez G."/>
        </authorList>
    </citation>
    <scope>NUCLEOTIDE SEQUENCE [LARGE SCALE GENOMIC DNA]</scope>
    <source>
        <strain evidence="2 3">CH37_1T</strain>
    </source>
</reference>
<name>A0A5D4RWU0_9BACI</name>
<dbReference type="AlphaFoldDB" id="A0A5D4RWU0"/>
<dbReference type="Pfam" id="PF13443">
    <property type="entry name" value="HTH_26"/>
    <property type="match status" value="1"/>
</dbReference>
<dbReference type="RefSeq" id="WP_148951153.1">
    <property type="nucleotide sequence ID" value="NZ_VTES01000015.1"/>
</dbReference>
<comment type="caution">
    <text evidence="2">The sequence shown here is derived from an EMBL/GenBank/DDBJ whole genome shotgun (WGS) entry which is preliminary data.</text>
</comment>
<dbReference type="InterPro" id="IPR001387">
    <property type="entry name" value="Cro/C1-type_HTH"/>
</dbReference>
<dbReference type="Proteomes" id="UP000323732">
    <property type="component" value="Unassembled WGS sequence"/>
</dbReference>
<dbReference type="EMBL" id="VTES01000015">
    <property type="protein sequence ID" value="TYS55787.1"/>
    <property type="molecule type" value="Genomic_DNA"/>
</dbReference>
<organism evidence="2 3">
    <name type="scientific">Bacillus infantis</name>
    <dbReference type="NCBI Taxonomy" id="324767"/>
    <lineage>
        <taxon>Bacteria</taxon>
        <taxon>Bacillati</taxon>
        <taxon>Bacillota</taxon>
        <taxon>Bacilli</taxon>
        <taxon>Bacillales</taxon>
        <taxon>Bacillaceae</taxon>
        <taxon>Bacillus</taxon>
    </lineage>
</organism>
<dbReference type="SUPFAM" id="SSF47413">
    <property type="entry name" value="lambda repressor-like DNA-binding domains"/>
    <property type="match status" value="1"/>
</dbReference>
<gene>
    <name evidence="2" type="ORF">FZD47_25520</name>
</gene>
<proteinExistence type="predicted"/>
<dbReference type="InterPro" id="IPR010982">
    <property type="entry name" value="Lambda_DNA-bd_dom_sf"/>
</dbReference>
<dbReference type="GO" id="GO:0003677">
    <property type="term" value="F:DNA binding"/>
    <property type="evidence" value="ECO:0007669"/>
    <property type="project" value="InterPro"/>
</dbReference>
<sequence>MGKIYFTLDKVLNELEVTPNYVAVKAQVRPNTLYKMQDNDIARINIDVLEKILDALNEISREKSIHTKFNIEDVLTYK</sequence>
<evidence type="ECO:0000259" key="1">
    <source>
        <dbReference type="Pfam" id="PF13443"/>
    </source>
</evidence>
<accession>A0A5D4RWU0</accession>
<evidence type="ECO:0000313" key="2">
    <source>
        <dbReference type="EMBL" id="TYS55787.1"/>
    </source>
</evidence>
<evidence type="ECO:0000313" key="3">
    <source>
        <dbReference type="Proteomes" id="UP000323732"/>
    </source>
</evidence>
<feature type="domain" description="HTH cro/C1-type" evidence="1">
    <location>
        <begin position="8"/>
        <end position="57"/>
    </location>
</feature>
<protein>
    <submittedName>
        <fullName evidence="2">Helix-turn-helix domain-containing protein</fullName>
    </submittedName>
</protein>